<evidence type="ECO:0000313" key="2">
    <source>
        <dbReference type="Proteomes" id="UP001281147"/>
    </source>
</evidence>
<proteinExistence type="predicted"/>
<keyword evidence="2" id="KW-1185">Reference proteome</keyword>
<name>A0ACC3NGF6_9PEZI</name>
<comment type="caution">
    <text evidence="1">The sequence shown here is derived from an EMBL/GenBank/DDBJ whole genome shotgun (WGS) entry which is preliminary data.</text>
</comment>
<reference evidence="1" key="1">
    <citation type="submission" date="2023-07" db="EMBL/GenBank/DDBJ databases">
        <title>Black Yeasts Isolated from many extreme environments.</title>
        <authorList>
            <person name="Coleine C."/>
            <person name="Stajich J.E."/>
            <person name="Selbmann L."/>
        </authorList>
    </citation>
    <scope>NUCLEOTIDE SEQUENCE</scope>
    <source>
        <strain evidence="1">CCFEE 5714</strain>
    </source>
</reference>
<dbReference type="EMBL" id="JAUTXU010000041">
    <property type="protein sequence ID" value="KAK3716616.1"/>
    <property type="molecule type" value="Genomic_DNA"/>
</dbReference>
<sequence>MLKYPNSDVVALTSALQELRLAATRLSLMKDRNPVAKKGEPILHHCCQLLEARTCAPLSAPIDQDLDGGVLSDDLAGFLKDLSSSAPDEPTRGLLTTMANAVAPDGIDIDPIDQACGSLGQTGTDMASFLDDGGVNRELANMHPGREP</sequence>
<gene>
    <name evidence="1" type="ORF">LTR37_006246</name>
</gene>
<dbReference type="Proteomes" id="UP001281147">
    <property type="component" value="Unassembled WGS sequence"/>
</dbReference>
<evidence type="ECO:0000313" key="1">
    <source>
        <dbReference type="EMBL" id="KAK3716616.1"/>
    </source>
</evidence>
<accession>A0ACC3NGF6</accession>
<protein>
    <submittedName>
        <fullName evidence="1">Uncharacterized protein</fullName>
    </submittedName>
</protein>
<organism evidence="1 2">
    <name type="scientific">Vermiconidia calcicola</name>
    <dbReference type="NCBI Taxonomy" id="1690605"/>
    <lineage>
        <taxon>Eukaryota</taxon>
        <taxon>Fungi</taxon>
        <taxon>Dikarya</taxon>
        <taxon>Ascomycota</taxon>
        <taxon>Pezizomycotina</taxon>
        <taxon>Dothideomycetes</taxon>
        <taxon>Dothideomycetidae</taxon>
        <taxon>Mycosphaerellales</taxon>
        <taxon>Extremaceae</taxon>
        <taxon>Vermiconidia</taxon>
    </lineage>
</organism>